<dbReference type="GO" id="GO:0006355">
    <property type="term" value="P:regulation of DNA-templated transcription"/>
    <property type="evidence" value="ECO:0007669"/>
    <property type="project" value="InterPro"/>
</dbReference>
<sequence length="100" mass="11226">MQSKTVTVTFRTEPEVKERAENIFNSIGLTLSSAIEMFLHQTVNTNRYPCSLDTGVTSNIEDTSNTYPPGFFSLFGCNPQDELVVPEELPFSFDSPRETL</sequence>
<proteinExistence type="predicted"/>
<organism evidence="1 2">
    <name type="scientific">Treponema peruense</name>
    <dbReference type="NCBI Taxonomy" id="2787628"/>
    <lineage>
        <taxon>Bacteria</taxon>
        <taxon>Pseudomonadati</taxon>
        <taxon>Spirochaetota</taxon>
        <taxon>Spirochaetia</taxon>
        <taxon>Spirochaetales</taxon>
        <taxon>Treponemataceae</taxon>
        <taxon>Treponema</taxon>
    </lineage>
</organism>
<dbReference type="RefSeq" id="WP_198443100.1">
    <property type="nucleotide sequence ID" value="NZ_CBCSHE010000016.1"/>
</dbReference>
<evidence type="ECO:0000313" key="2">
    <source>
        <dbReference type="Proteomes" id="UP000595224"/>
    </source>
</evidence>
<reference evidence="1 2" key="1">
    <citation type="submission" date="2020-11" db="EMBL/GenBank/DDBJ databases">
        <title>Treponema Peruensis nv. sp., first commensal Treponema isolated from human feces.</title>
        <authorList>
            <person name="Belkhou C."/>
            <person name="Raes J."/>
        </authorList>
    </citation>
    <scope>NUCLEOTIDE SEQUENCE [LARGE SCALE GENOMIC DNA]</scope>
    <source>
        <strain evidence="1 2">RCC2812</strain>
    </source>
</reference>
<keyword evidence="2" id="KW-1185">Reference proteome</keyword>
<dbReference type="EMBL" id="CP064936">
    <property type="protein sequence ID" value="QQA01573.1"/>
    <property type="molecule type" value="Genomic_DNA"/>
</dbReference>
<dbReference type="Pfam" id="PF04221">
    <property type="entry name" value="RelB"/>
    <property type="match status" value="1"/>
</dbReference>
<name>A0A7T3V5H6_9SPIR</name>
<dbReference type="Proteomes" id="UP000595224">
    <property type="component" value="Chromosome"/>
</dbReference>
<gene>
    <name evidence="1" type="ORF">IWA51_02860</name>
</gene>
<dbReference type="InterPro" id="IPR013321">
    <property type="entry name" value="Arc_rbn_hlx_hlx"/>
</dbReference>
<dbReference type="AlphaFoldDB" id="A0A7T3V5H6"/>
<dbReference type="KEGG" id="tper:IWA51_02860"/>
<dbReference type="InterPro" id="IPR007337">
    <property type="entry name" value="RelB/DinJ"/>
</dbReference>
<protein>
    <submittedName>
        <fullName evidence="1">Type II toxin-antitoxin system RelB/DinJ family antitoxin</fullName>
    </submittedName>
</protein>
<evidence type="ECO:0000313" key="1">
    <source>
        <dbReference type="EMBL" id="QQA01573.1"/>
    </source>
</evidence>
<dbReference type="Gene3D" id="1.10.1220.10">
    <property type="entry name" value="Met repressor-like"/>
    <property type="match status" value="1"/>
</dbReference>
<accession>A0A7T3V5H6</accession>
<dbReference type="NCBIfam" id="TIGR02384">
    <property type="entry name" value="RelB_DinJ"/>
    <property type="match status" value="1"/>
</dbReference>